<dbReference type="InterPro" id="IPR058525">
    <property type="entry name" value="DUF8212"/>
</dbReference>
<evidence type="ECO:0000313" key="4">
    <source>
        <dbReference type="EMBL" id="OJT03422.1"/>
    </source>
</evidence>
<feature type="compositionally biased region" description="Low complexity" evidence="1">
    <location>
        <begin position="603"/>
        <end position="619"/>
    </location>
</feature>
<dbReference type="CDD" id="cd00299">
    <property type="entry name" value="GST_C_family"/>
    <property type="match status" value="1"/>
</dbReference>
<feature type="region of interest" description="Disordered" evidence="1">
    <location>
        <begin position="603"/>
        <end position="628"/>
    </location>
</feature>
<comment type="caution">
    <text evidence="4">The sequence shown here is derived from an EMBL/GenBank/DDBJ whole genome shotgun (WGS) entry which is preliminary data.</text>
</comment>
<evidence type="ECO:0000256" key="1">
    <source>
        <dbReference type="SAM" id="MobiDB-lite"/>
    </source>
</evidence>
<dbReference type="AlphaFoldDB" id="A0A1M2V764"/>
<feature type="domain" description="DUF8212" evidence="3">
    <location>
        <begin position="249"/>
        <end position="474"/>
    </location>
</feature>
<dbReference type="STRING" id="154538.A0A1M2V764"/>
<evidence type="ECO:0000313" key="5">
    <source>
        <dbReference type="Proteomes" id="UP000184267"/>
    </source>
</evidence>
<dbReference type="Pfam" id="PF06985">
    <property type="entry name" value="HET"/>
    <property type="match status" value="1"/>
</dbReference>
<dbReference type="EMBL" id="MNAD01001614">
    <property type="protein sequence ID" value="OJT03422.1"/>
    <property type="molecule type" value="Genomic_DNA"/>
</dbReference>
<keyword evidence="5" id="KW-1185">Reference proteome</keyword>
<accession>A0A1M2V764</accession>
<dbReference type="OrthoDB" id="674604at2759"/>
<name>A0A1M2V764_TRAPU</name>
<dbReference type="Pfam" id="PF26640">
    <property type="entry name" value="DUF8212"/>
    <property type="match status" value="1"/>
</dbReference>
<sequence length="971" mass="106810">MRLLNTSTGQFVWVDDPSTVRYAILSHTWQSEEEGGEQSFADVCELQITKVNSARLRDRLRGDSARPTSLFSHPALSDKIKEFCRIAGEAGYDLVWVDSCCIDKSSSAELSEAINSMYQWYRLADVCYVYLADVPDGDRPAERDSAFRLSRWRTRGWTLQELIAPRRVLFLTQTWRFLGTKMGLASTLEDMTGIDFAILTGTAELTSVSVARRMSWAAKRQTKRIEDEAYCLMGLFGVHMATIYGEGRNAFLRLQETIINTIPDQSIFAWGRSCTVTCDVSKSQLYVSASDTSNDRLAASRHGMGLLALSPQDFESARDVEPLPLEGFTSLLGVALDGDKIPTLHCLFTPQGVGLHLLLLDLSAELTQVSEALFEFHRGFNLSPHCTRQGEFHSLALLRCQDTNGSLVALPLCRLPELAPAHAQEPLVVATHAACPLPLHLHTHPRTIRLGKTTMAAAHAQLSEMKRLRKVYIYRHYGSALYPGDPLSMQLPHRSFGRAATACIAPGVKEELDVLDFHATPLSFRYTDTPNLEILTATTTLQSDTPLNGTHCGAGQDITVGITITNSLKASREPATLPQWSATVQFSVDHSLRPQFIAQGRPVPASAPSTWPASAASPSGLLGQEIPCADDSGGLHTSPVQRTGSGTLHAQAEFVLHAEWGSDRAAAADGESDTGDIRLLRVVVRSTADEYAASRAFQVSVELSERYRPTGKQLARADIPSVQLPLTTLAASIELIARNGTEQLAKSRTAVEKDRKTLWIPAITFGGLGAPPDQPSPESTKLVESMVILEFLAEVFPNAPLLPSDPLLRAKARTFVEIYRNYVSSEYLGAFFLGKPIEGVLKALETLQAALPPDGGFAAGEWSIAEAAVAPFIARLFLFLHVGLGSYTEKQGQTLRDTMASPRFARLVQWVKDVHKRPSFKKTWVSDVSIFRTRSRRSADSMSYAQDRQVELWKNHPGFRRKVVEPAQPQA</sequence>
<dbReference type="Gene3D" id="3.40.30.10">
    <property type="entry name" value="Glutaredoxin"/>
    <property type="match status" value="1"/>
</dbReference>
<protein>
    <submittedName>
        <fullName evidence="4">Vegetative incompatibility protein HET-E-1</fullName>
    </submittedName>
</protein>
<dbReference type="PANTHER" id="PTHR10622:SF10">
    <property type="entry name" value="HET DOMAIN-CONTAINING PROTEIN"/>
    <property type="match status" value="1"/>
</dbReference>
<dbReference type="Proteomes" id="UP000184267">
    <property type="component" value="Unassembled WGS sequence"/>
</dbReference>
<evidence type="ECO:0000259" key="2">
    <source>
        <dbReference type="Pfam" id="PF06985"/>
    </source>
</evidence>
<proteinExistence type="predicted"/>
<reference evidence="4 5" key="1">
    <citation type="submission" date="2016-10" db="EMBL/GenBank/DDBJ databases">
        <title>Genome sequence of the basidiomycete white-rot fungus Trametes pubescens.</title>
        <authorList>
            <person name="Makela M.R."/>
            <person name="Granchi Z."/>
            <person name="Peng M."/>
            <person name="De Vries R.P."/>
            <person name="Grigoriev I."/>
            <person name="Riley R."/>
            <person name="Hilden K."/>
        </authorList>
    </citation>
    <scope>NUCLEOTIDE SEQUENCE [LARGE SCALE GENOMIC DNA]</scope>
    <source>
        <strain evidence="4 5">FBCC735</strain>
    </source>
</reference>
<feature type="domain" description="Heterokaryon incompatibility" evidence="2">
    <location>
        <begin position="22"/>
        <end position="133"/>
    </location>
</feature>
<dbReference type="PANTHER" id="PTHR10622">
    <property type="entry name" value="HET DOMAIN-CONTAINING PROTEIN"/>
    <property type="match status" value="1"/>
</dbReference>
<organism evidence="4 5">
    <name type="scientific">Trametes pubescens</name>
    <name type="common">White-rot fungus</name>
    <dbReference type="NCBI Taxonomy" id="154538"/>
    <lineage>
        <taxon>Eukaryota</taxon>
        <taxon>Fungi</taxon>
        <taxon>Dikarya</taxon>
        <taxon>Basidiomycota</taxon>
        <taxon>Agaricomycotina</taxon>
        <taxon>Agaricomycetes</taxon>
        <taxon>Polyporales</taxon>
        <taxon>Polyporaceae</taxon>
        <taxon>Trametes</taxon>
    </lineage>
</organism>
<gene>
    <name evidence="4" type="ORF">TRAPUB_5985</name>
</gene>
<dbReference type="InterPro" id="IPR010730">
    <property type="entry name" value="HET"/>
</dbReference>
<dbReference type="SUPFAM" id="SSF47616">
    <property type="entry name" value="GST C-terminal domain-like"/>
    <property type="match status" value="1"/>
</dbReference>
<dbReference type="InterPro" id="IPR036282">
    <property type="entry name" value="Glutathione-S-Trfase_C_sf"/>
</dbReference>
<dbReference type="Gene3D" id="1.20.1050.10">
    <property type="match status" value="1"/>
</dbReference>
<evidence type="ECO:0000259" key="3">
    <source>
        <dbReference type="Pfam" id="PF26640"/>
    </source>
</evidence>